<dbReference type="InterPro" id="IPR011604">
    <property type="entry name" value="PDDEXK-like_dom_sf"/>
</dbReference>
<organism evidence="2 3">
    <name type="scientific">Acinetobacter sedimenti</name>
    <dbReference type="NCBI Taxonomy" id="2919922"/>
    <lineage>
        <taxon>Bacteria</taxon>
        <taxon>Pseudomonadati</taxon>
        <taxon>Pseudomonadota</taxon>
        <taxon>Gammaproteobacteria</taxon>
        <taxon>Moraxellales</taxon>
        <taxon>Moraxellaceae</taxon>
        <taxon>Acinetobacter</taxon>
    </lineage>
</organism>
<dbReference type="PANTHER" id="PTHR46609">
    <property type="entry name" value="EXONUCLEASE, PHAGE-TYPE/RECB, C-TERMINAL DOMAIN-CONTAINING PROTEIN"/>
    <property type="match status" value="1"/>
</dbReference>
<feature type="domain" description="YqaJ viral recombinase" evidence="1">
    <location>
        <begin position="25"/>
        <end position="168"/>
    </location>
</feature>
<dbReference type="InterPro" id="IPR019080">
    <property type="entry name" value="YqaJ_viral_recombinase"/>
</dbReference>
<evidence type="ECO:0000259" key="1">
    <source>
        <dbReference type="Pfam" id="PF09588"/>
    </source>
</evidence>
<dbReference type="AlphaFoldDB" id="A0A9X2B701"/>
<dbReference type="Pfam" id="PF09588">
    <property type="entry name" value="YqaJ"/>
    <property type="match status" value="1"/>
</dbReference>
<reference evidence="2" key="1">
    <citation type="submission" date="2022-02" db="EMBL/GenBank/DDBJ databases">
        <title>Acinetobacter A3.8 sp. nov., isolated from Sediment (Zhairuo Island).</title>
        <authorList>
            <person name="Zheng K."/>
        </authorList>
    </citation>
    <scope>NUCLEOTIDE SEQUENCE</scope>
    <source>
        <strain evidence="2">A3.8</strain>
    </source>
</reference>
<dbReference type="RefSeq" id="WP_241573641.1">
    <property type="nucleotide sequence ID" value="NZ_JAKUML010000023.1"/>
</dbReference>
<name>A0A9X2B701_9GAMM</name>
<dbReference type="PANTHER" id="PTHR46609:SF6">
    <property type="entry name" value="EXONUCLEASE, PHAGE-TYPE_RECB, C-TERMINAL DOMAIN-CONTAINING PROTEIN-RELATED"/>
    <property type="match status" value="1"/>
</dbReference>
<accession>A0A9X2B701</accession>
<gene>
    <name evidence="2" type="ORF">MKI79_11190</name>
</gene>
<comment type="caution">
    <text evidence="2">The sequence shown here is derived from an EMBL/GenBank/DDBJ whole genome shotgun (WGS) entry which is preliminary data.</text>
</comment>
<dbReference type="Proteomes" id="UP001139701">
    <property type="component" value="Unassembled WGS sequence"/>
</dbReference>
<evidence type="ECO:0000313" key="2">
    <source>
        <dbReference type="EMBL" id="MCJ8147441.1"/>
    </source>
</evidence>
<protein>
    <submittedName>
        <fullName evidence="2">YqaJ viral recombinase family protein</fullName>
    </submittedName>
</protein>
<dbReference type="SUPFAM" id="SSF52980">
    <property type="entry name" value="Restriction endonuclease-like"/>
    <property type="match status" value="1"/>
</dbReference>
<keyword evidence="3" id="KW-1185">Reference proteome</keyword>
<proteinExistence type="predicted"/>
<dbReference type="InterPro" id="IPR011335">
    <property type="entry name" value="Restrct_endonuc-II-like"/>
</dbReference>
<evidence type="ECO:0000313" key="3">
    <source>
        <dbReference type="Proteomes" id="UP001139701"/>
    </source>
</evidence>
<dbReference type="EMBL" id="JAKUML010000023">
    <property type="protein sequence ID" value="MCJ8147441.1"/>
    <property type="molecule type" value="Genomic_DNA"/>
</dbReference>
<dbReference type="InterPro" id="IPR051703">
    <property type="entry name" value="NF-kappa-B_Signaling_Reg"/>
</dbReference>
<dbReference type="Gene3D" id="3.90.320.10">
    <property type="match status" value="1"/>
</dbReference>
<dbReference type="NCBIfam" id="TIGR03033">
    <property type="entry name" value="phage_rel_nuc"/>
    <property type="match status" value="1"/>
</dbReference>
<dbReference type="InterPro" id="IPR017482">
    <property type="entry name" value="Lambda-type_endonuclease"/>
</dbReference>
<sequence>MNMQTKIVPATAKRFANTKGISREDWLAIRKQGIGSSDAAAACGLNPYQSMLELWMIKTGRVAQPAESSTDNHYSPLYWGQQLEPLIAKFYQLKTGNKVRRINSVLQHPDADKAFMLANLDYAVVGNEDVHILECKSVGEWGTKNWRHSVPLYVLIQVQHQLAVTGKQTAHLCALICGHEAKIFTIQRNETVIAQLIEAERKFWNCVVQDIPPSVDASESSAKAIQQLYPEHRALHKVDFSEDENANALFDDLVKNSHLIAEHQLRYDQLKHQLQMQMKDAEQAIFKSGTIYWKKSKDSTILNQKALLKDQPNLLKQYPQSKAGSRRFVVNLPN</sequence>